<gene>
    <name evidence="3" type="primary">LOC101852515</name>
</gene>
<evidence type="ECO:0000313" key="2">
    <source>
        <dbReference type="Proteomes" id="UP000694888"/>
    </source>
</evidence>
<sequence>MYSQVIVLVCLLVATCHGFFVPPGYGGNRRPAICPLPSKPCRLQITMRHLNGTAAGEMETAPCTCNGRVECPSDWNDRNHVISRNLISTTSIMTLNMMFCRPIQPPNYCSLGQEALVVSGAMTIPNNVEDFNCRCYGDSPLYLHNRRYAENHLIYHTYVCDYHKPTCPNYVTRCMVMREDSVDYTCKCAQGLHCRPQEDDWTYPMYGYCRP</sequence>
<keyword evidence="2" id="KW-1185">Reference proteome</keyword>
<accession>A0ABM0K7A2</accession>
<keyword evidence="1" id="KW-0732">Signal</keyword>
<proteinExistence type="predicted"/>
<reference evidence="3" key="1">
    <citation type="submission" date="2025-08" db="UniProtKB">
        <authorList>
            <consortium name="RefSeq"/>
        </authorList>
    </citation>
    <scope>IDENTIFICATION</scope>
</reference>
<dbReference type="RefSeq" id="XP_005110430.1">
    <property type="nucleotide sequence ID" value="XM_005110373.3"/>
</dbReference>
<evidence type="ECO:0000256" key="1">
    <source>
        <dbReference type="SAM" id="SignalP"/>
    </source>
</evidence>
<protein>
    <submittedName>
        <fullName evidence="3">Uncharacterized protein LOC101852515</fullName>
    </submittedName>
</protein>
<dbReference type="Proteomes" id="UP000694888">
    <property type="component" value="Unplaced"/>
</dbReference>
<feature type="chain" id="PRO_5045631529" evidence="1">
    <location>
        <begin position="19"/>
        <end position="211"/>
    </location>
</feature>
<organism evidence="2 3">
    <name type="scientific">Aplysia californica</name>
    <name type="common">California sea hare</name>
    <dbReference type="NCBI Taxonomy" id="6500"/>
    <lineage>
        <taxon>Eukaryota</taxon>
        <taxon>Metazoa</taxon>
        <taxon>Spiralia</taxon>
        <taxon>Lophotrochozoa</taxon>
        <taxon>Mollusca</taxon>
        <taxon>Gastropoda</taxon>
        <taxon>Heterobranchia</taxon>
        <taxon>Euthyneura</taxon>
        <taxon>Tectipleura</taxon>
        <taxon>Aplysiida</taxon>
        <taxon>Aplysioidea</taxon>
        <taxon>Aplysiidae</taxon>
        <taxon>Aplysia</taxon>
    </lineage>
</organism>
<name>A0ABM0K7A2_APLCA</name>
<feature type="signal peptide" evidence="1">
    <location>
        <begin position="1"/>
        <end position="18"/>
    </location>
</feature>
<dbReference type="GeneID" id="101852515"/>
<evidence type="ECO:0000313" key="3">
    <source>
        <dbReference type="RefSeq" id="XP_005110430.1"/>
    </source>
</evidence>